<sequence length="108" mass="12419">MKLLFVCTENRLRSPTAEVVFAQMPGIEALSCGTNRDAETPLTGDLVQWADVILVMEKFHRQKVAQRFPKLLKDKRLVCLDIPDHYDYLQPELIALLQRRVAKVLNLN</sequence>
<reference evidence="2 3" key="1">
    <citation type="submission" date="2019-03" db="EMBL/GenBank/DDBJ databases">
        <title>Genomic Encyclopedia of Type Strains, Phase IV (KMG-IV): sequencing the most valuable type-strain genomes for metagenomic binning, comparative biology and taxonomic classification.</title>
        <authorList>
            <person name="Goeker M."/>
        </authorList>
    </citation>
    <scope>NUCLEOTIDE SEQUENCE [LARGE SCALE GENOMIC DNA]</scope>
    <source>
        <strain evidence="2 3">DSM 103792</strain>
    </source>
</reference>
<dbReference type="EMBL" id="SNYM01000003">
    <property type="protein sequence ID" value="TDQ49779.1"/>
    <property type="molecule type" value="Genomic_DNA"/>
</dbReference>
<evidence type="ECO:0000313" key="2">
    <source>
        <dbReference type="EMBL" id="TDQ49779.1"/>
    </source>
</evidence>
<proteinExistence type="predicted"/>
<dbReference type="Gene3D" id="3.40.50.2300">
    <property type="match status" value="2"/>
</dbReference>
<dbReference type="SUPFAM" id="SSF52788">
    <property type="entry name" value="Phosphotyrosine protein phosphatases I"/>
    <property type="match status" value="1"/>
</dbReference>
<dbReference type="InterPro" id="IPR016919">
    <property type="entry name" value="UCP029416_PTP"/>
</dbReference>
<name>A0A4R6UV19_9GAMM</name>
<feature type="domain" description="Phosphotyrosine protein phosphatase I" evidence="1">
    <location>
        <begin position="1"/>
        <end position="99"/>
    </location>
</feature>
<dbReference type="PIRSF" id="PIRSF029416">
    <property type="entry name" value="UCP029416_PTP"/>
    <property type="match status" value="1"/>
</dbReference>
<accession>A0A4R6UV19</accession>
<evidence type="ECO:0000313" key="3">
    <source>
        <dbReference type="Proteomes" id="UP000295375"/>
    </source>
</evidence>
<dbReference type="InterPro" id="IPR023485">
    <property type="entry name" value="Ptyr_pPase"/>
</dbReference>
<dbReference type="Proteomes" id="UP000295375">
    <property type="component" value="Unassembled WGS sequence"/>
</dbReference>
<dbReference type="InterPro" id="IPR036196">
    <property type="entry name" value="Ptyr_pPase_sf"/>
</dbReference>
<dbReference type="RefSeq" id="WP_133588390.1">
    <property type="nucleotide sequence ID" value="NZ_CP037953.1"/>
</dbReference>
<evidence type="ECO:0000259" key="1">
    <source>
        <dbReference type="SMART" id="SM00226"/>
    </source>
</evidence>
<dbReference type="AlphaFoldDB" id="A0A4R6UV19"/>
<comment type="caution">
    <text evidence="2">The sequence shown here is derived from an EMBL/GenBank/DDBJ whole genome shotgun (WGS) entry which is preliminary data.</text>
</comment>
<gene>
    <name evidence="2" type="ORF">EV696_103149</name>
</gene>
<protein>
    <submittedName>
        <fullName evidence="2">Protein tyrosine phosphatase</fullName>
    </submittedName>
</protein>
<keyword evidence="3" id="KW-1185">Reference proteome</keyword>
<dbReference type="OrthoDB" id="7210484at2"/>
<dbReference type="SMART" id="SM00226">
    <property type="entry name" value="LMWPc"/>
    <property type="match status" value="1"/>
</dbReference>
<organism evidence="2 3">
    <name type="scientific">Permianibacter aggregans</name>
    <dbReference type="NCBI Taxonomy" id="1510150"/>
    <lineage>
        <taxon>Bacteria</taxon>
        <taxon>Pseudomonadati</taxon>
        <taxon>Pseudomonadota</taxon>
        <taxon>Gammaproteobacteria</taxon>
        <taxon>Pseudomonadales</taxon>
        <taxon>Pseudomonadaceae</taxon>
        <taxon>Permianibacter</taxon>
    </lineage>
</organism>